<feature type="domain" description="HTH cro/C1-type" evidence="2">
    <location>
        <begin position="9"/>
        <end position="65"/>
    </location>
</feature>
<organism evidence="3 4">
    <name type="scientific">Spirosoma pollinicola</name>
    <dbReference type="NCBI Taxonomy" id="2057025"/>
    <lineage>
        <taxon>Bacteria</taxon>
        <taxon>Pseudomonadati</taxon>
        <taxon>Bacteroidota</taxon>
        <taxon>Cytophagia</taxon>
        <taxon>Cytophagales</taxon>
        <taxon>Cytophagaceae</taxon>
        <taxon>Spirosoma</taxon>
    </lineage>
</organism>
<proteinExistence type="inferred from homology"/>
<evidence type="ECO:0000313" key="3">
    <source>
        <dbReference type="EMBL" id="AUD05410.1"/>
    </source>
</evidence>
<comment type="similarity">
    <text evidence="1">Belongs to the short-chain fatty acyl-CoA assimilation regulator (ScfR) family.</text>
</comment>
<dbReference type="PANTHER" id="PTHR43236:SF1">
    <property type="entry name" value="BLL7220 PROTEIN"/>
    <property type="match status" value="1"/>
</dbReference>
<dbReference type="PROSITE" id="PS50943">
    <property type="entry name" value="HTH_CROC1"/>
    <property type="match status" value="1"/>
</dbReference>
<dbReference type="InterPro" id="IPR001387">
    <property type="entry name" value="Cro/C1-type_HTH"/>
</dbReference>
<dbReference type="Gene3D" id="1.10.10.2910">
    <property type="match status" value="1"/>
</dbReference>
<dbReference type="AlphaFoldDB" id="A0A2K8Z6C4"/>
<dbReference type="InterPro" id="IPR010982">
    <property type="entry name" value="Lambda_DNA-bd_dom_sf"/>
</dbReference>
<name>A0A2K8Z6C4_9BACT</name>
<dbReference type="OrthoDB" id="9794834at2"/>
<protein>
    <recommendedName>
        <fullName evidence="2">HTH cro/C1-type domain-containing protein</fullName>
    </recommendedName>
</protein>
<dbReference type="InterPro" id="IPR010359">
    <property type="entry name" value="IrrE_HExxH"/>
</dbReference>
<dbReference type="SMART" id="SM00530">
    <property type="entry name" value="HTH_XRE"/>
    <property type="match status" value="1"/>
</dbReference>
<dbReference type="KEGG" id="spir:CWM47_28315"/>
<dbReference type="Pfam" id="PF06114">
    <property type="entry name" value="Peptidase_M78"/>
    <property type="match status" value="1"/>
</dbReference>
<evidence type="ECO:0000259" key="2">
    <source>
        <dbReference type="PROSITE" id="PS50943"/>
    </source>
</evidence>
<evidence type="ECO:0000313" key="4">
    <source>
        <dbReference type="Proteomes" id="UP000232883"/>
    </source>
</evidence>
<accession>A0A2K8Z6C4</accession>
<sequence length="348" mass="39931">MNNTFPIRLKQARLLAKLSLRELSERANLIVSYNAIKKYEDGKMMPEEPVISALAKALAVSPDYFFKPSKIELTNVEFRKRAKLTAKEISSIKERVKDHVERYLEVESILHISQEFVNPLANKPISSIDEIENTILQLLKEWNLGYNPIPNVIEMLEEKGIKIVEIQAPLEFDGLAAMVNSIPVIVLNKAYTPERKRLTALHELGHIMLKLPHHWESKEIERCCHRFASAMLVSKPVMQTLLGKPRTNITLDELISIKEQYGISIQAIVRRAKDLEIINDYAYKNFFIWISKNRKEEGLGSYKGEEKSYRFNLLLYRIAAEELVSLAKAAALGEMKIADLRTVLDKML</sequence>
<evidence type="ECO:0000256" key="1">
    <source>
        <dbReference type="ARBA" id="ARBA00007227"/>
    </source>
</evidence>
<dbReference type="PANTHER" id="PTHR43236">
    <property type="entry name" value="ANTITOXIN HIGA1"/>
    <property type="match status" value="1"/>
</dbReference>
<dbReference type="Proteomes" id="UP000232883">
    <property type="component" value="Chromosome"/>
</dbReference>
<dbReference type="GO" id="GO:0003677">
    <property type="term" value="F:DNA binding"/>
    <property type="evidence" value="ECO:0007669"/>
    <property type="project" value="InterPro"/>
</dbReference>
<dbReference type="CDD" id="cd00093">
    <property type="entry name" value="HTH_XRE"/>
    <property type="match status" value="1"/>
</dbReference>
<dbReference type="InterPro" id="IPR052345">
    <property type="entry name" value="Rad_response_metalloprotease"/>
</dbReference>
<dbReference type="RefSeq" id="WP_100991970.1">
    <property type="nucleotide sequence ID" value="NZ_CP025096.1"/>
</dbReference>
<dbReference type="Gene3D" id="1.10.260.40">
    <property type="entry name" value="lambda repressor-like DNA-binding domains"/>
    <property type="match status" value="1"/>
</dbReference>
<reference evidence="3 4" key="1">
    <citation type="submission" date="2017-11" db="EMBL/GenBank/DDBJ databases">
        <title>Taxonomic description and genome sequences of Spirosoma HA7 sp. nov., isolated from pollen microhabitat of Corylus avellana.</title>
        <authorList>
            <person name="Ambika Manirajan B."/>
            <person name="Suarez C."/>
            <person name="Ratering S."/>
            <person name="Geissler-Plaum R."/>
            <person name="Cardinale M."/>
            <person name="Sylvia S."/>
        </authorList>
    </citation>
    <scope>NUCLEOTIDE SEQUENCE [LARGE SCALE GENOMIC DNA]</scope>
    <source>
        <strain evidence="3 4">HA7</strain>
    </source>
</reference>
<dbReference type="EMBL" id="CP025096">
    <property type="protein sequence ID" value="AUD05410.1"/>
    <property type="molecule type" value="Genomic_DNA"/>
</dbReference>
<gene>
    <name evidence="3" type="ORF">CWM47_28315</name>
</gene>
<dbReference type="Pfam" id="PF01381">
    <property type="entry name" value="HTH_3"/>
    <property type="match status" value="1"/>
</dbReference>
<dbReference type="SUPFAM" id="SSF47413">
    <property type="entry name" value="lambda repressor-like DNA-binding domains"/>
    <property type="match status" value="1"/>
</dbReference>
<keyword evidence="4" id="KW-1185">Reference proteome</keyword>